<dbReference type="EMBL" id="BAABME010005241">
    <property type="protein sequence ID" value="GAA0165066.1"/>
    <property type="molecule type" value="Genomic_DNA"/>
</dbReference>
<reference evidence="1 2" key="1">
    <citation type="submission" date="2024-01" db="EMBL/GenBank/DDBJ databases">
        <title>The complete chloroplast genome sequence of Lithospermum erythrorhizon: insights into the phylogenetic relationship among Boraginaceae species and the maternal lineages of purple gromwells.</title>
        <authorList>
            <person name="Okada T."/>
            <person name="Watanabe K."/>
        </authorList>
    </citation>
    <scope>NUCLEOTIDE SEQUENCE [LARGE SCALE GENOMIC DNA]</scope>
</reference>
<gene>
    <name evidence="1" type="ORF">LIER_20562</name>
</gene>
<protein>
    <submittedName>
        <fullName evidence="1">Uncharacterized protein</fullName>
    </submittedName>
</protein>
<sequence length="221" mass="24493">MHFNRGRSQSLDGLPNITGRVNVILGGRRGGGDYGSARRAYAKRDIYSITAGARHELRDLSFSRKDFEGIEYPHEDLLMITPVIANFEVGQMLVDTGSSIDILFLDAYLKLRMSRAQIRPVATPLVWVHMQNIGPFRSSKPYGDHVEASAASHKDSGVYHHGYIKFPTRYGIGEIQDSQKKGRGCYLASEKCIKAQMKARSSSRIGEGVRIGMCAPYPGAE</sequence>
<accession>A0AAV3QPW6</accession>
<organism evidence="1 2">
    <name type="scientific">Lithospermum erythrorhizon</name>
    <name type="common">Purple gromwell</name>
    <name type="synonym">Lithospermum officinale var. erythrorhizon</name>
    <dbReference type="NCBI Taxonomy" id="34254"/>
    <lineage>
        <taxon>Eukaryota</taxon>
        <taxon>Viridiplantae</taxon>
        <taxon>Streptophyta</taxon>
        <taxon>Embryophyta</taxon>
        <taxon>Tracheophyta</taxon>
        <taxon>Spermatophyta</taxon>
        <taxon>Magnoliopsida</taxon>
        <taxon>eudicotyledons</taxon>
        <taxon>Gunneridae</taxon>
        <taxon>Pentapetalae</taxon>
        <taxon>asterids</taxon>
        <taxon>lamiids</taxon>
        <taxon>Boraginales</taxon>
        <taxon>Boraginaceae</taxon>
        <taxon>Boraginoideae</taxon>
        <taxon>Lithospermeae</taxon>
        <taxon>Lithospermum</taxon>
    </lineage>
</organism>
<dbReference type="AlphaFoldDB" id="A0AAV3QPW6"/>
<keyword evidence="2" id="KW-1185">Reference proteome</keyword>
<proteinExistence type="predicted"/>
<comment type="caution">
    <text evidence="1">The sequence shown here is derived from an EMBL/GenBank/DDBJ whole genome shotgun (WGS) entry which is preliminary data.</text>
</comment>
<evidence type="ECO:0000313" key="1">
    <source>
        <dbReference type="EMBL" id="GAA0165066.1"/>
    </source>
</evidence>
<dbReference type="Proteomes" id="UP001454036">
    <property type="component" value="Unassembled WGS sequence"/>
</dbReference>
<name>A0AAV3QPW6_LITER</name>
<evidence type="ECO:0000313" key="2">
    <source>
        <dbReference type="Proteomes" id="UP001454036"/>
    </source>
</evidence>